<organism evidence="1">
    <name type="scientific">marine sediment metagenome</name>
    <dbReference type="NCBI Taxonomy" id="412755"/>
    <lineage>
        <taxon>unclassified sequences</taxon>
        <taxon>metagenomes</taxon>
        <taxon>ecological metagenomes</taxon>
    </lineage>
</organism>
<dbReference type="EMBL" id="BARW01032727">
    <property type="protein sequence ID" value="GAJ03139.1"/>
    <property type="molecule type" value="Genomic_DNA"/>
</dbReference>
<reference evidence="1" key="1">
    <citation type="journal article" date="2014" name="Front. Microbiol.">
        <title>High frequency of phylogenetically diverse reductive dehalogenase-homologous genes in deep subseafloor sedimentary metagenomes.</title>
        <authorList>
            <person name="Kawai M."/>
            <person name="Futagami T."/>
            <person name="Toyoda A."/>
            <person name="Takaki Y."/>
            <person name="Nishi S."/>
            <person name="Hori S."/>
            <person name="Arai W."/>
            <person name="Tsubouchi T."/>
            <person name="Morono Y."/>
            <person name="Uchiyama I."/>
            <person name="Ito T."/>
            <person name="Fujiyama A."/>
            <person name="Inagaki F."/>
            <person name="Takami H."/>
        </authorList>
    </citation>
    <scope>NUCLEOTIDE SEQUENCE</scope>
    <source>
        <strain evidence="1">Expedition CK06-06</strain>
    </source>
</reference>
<name>X1TD05_9ZZZZ</name>
<dbReference type="InterPro" id="IPR011059">
    <property type="entry name" value="Metal-dep_hydrolase_composite"/>
</dbReference>
<gene>
    <name evidence="1" type="ORF">S12H4_51730</name>
</gene>
<accession>X1TD05</accession>
<dbReference type="Gene3D" id="3.20.20.140">
    <property type="entry name" value="Metal-dependent hydrolases"/>
    <property type="match status" value="1"/>
</dbReference>
<dbReference type="SUPFAM" id="SSF51338">
    <property type="entry name" value="Composite domain of metallo-dependent hydrolases"/>
    <property type="match status" value="1"/>
</dbReference>
<evidence type="ECO:0000313" key="1">
    <source>
        <dbReference type="EMBL" id="GAJ03139.1"/>
    </source>
</evidence>
<dbReference type="GO" id="GO:0016810">
    <property type="term" value="F:hydrolase activity, acting on carbon-nitrogen (but not peptide) bonds"/>
    <property type="evidence" value="ECO:0007669"/>
    <property type="project" value="InterPro"/>
</dbReference>
<comment type="caution">
    <text evidence="1">The sequence shown here is derived from an EMBL/GenBank/DDBJ whole genome shotgun (WGS) entry which is preliminary data.</text>
</comment>
<sequence>DQNILTSALNVIDKNIKIIDASKYIVIPGHIDQHVHINGAGGEG</sequence>
<protein>
    <recommendedName>
        <fullName evidence="2">Amidohydrolase-related domain-containing protein</fullName>
    </recommendedName>
</protein>
<feature type="non-terminal residue" evidence="1">
    <location>
        <position position="1"/>
    </location>
</feature>
<dbReference type="Gene3D" id="2.30.40.10">
    <property type="entry name" value="Urease, subunit C, domain 1"/>
    <property type="match status" value="1"/>
</dbReference>
<dbReference type="AlphaFoldDB" id="X1TD05"/>
<evidence type="ECO:0008006" key="2">
    <source>
        <dbReference type="Google" id="ProtNLM"/>
    </source>
</evidence>
<proteinExistence type="predicted"/>